<keyword evidence="3" id="KW-1185">Reference proteome</keyword>
<evidence type="ECO:0000256" key="1">
    <source>
        <dbReference type="SAM" id="Phobius"/>
    </source>
</evidence>
<dbReference type="RefSeq" id="WP_008790254.1">
    <property type="nucleotide sequence ID" value="NZ_AKCB01000004.1"/>
</dbReference>
<dbReference type="STRING" id="100884.GCA_000269565_03821"/>
<comment type="caution">
    <text evidence="2">The sequence shown here is derived from an EMBL/GenBank/DDBJ whole genome shotgun (WGS) entry which is preliminary data.</text>
</comment>
<accession>E7GEN0</accession>
<dbReference type="AlphaFoldDB" id="E7GEN0"/>
<gene>
    <name evidence="2" type="ORF">HMPREF9488_03172</name>
</gene>
<keyword evidence="1" id="KW-0472">Membrane</keyword>
<keyword evidence="1" id="KW-0812">Transmembrane</keyword>
<protein>
    <submittedName>
        <fullName evidence="2">Uncharacterized protein</fullName>
    </submittedName>
</protein>
<feature type="transmembrane region" description="Helical" evidence="1">
    <location>
        <begin position="6"/>
        <end position="25"/>
    </location>
</feature>
<sequence length="216" mass="24480">MKTIVSGLGVIIVFILNLLIHNSIINLTSRATELNLAINNAMVETQRVLYDKSYTITNSEEYLAEFTQNLVQYMNSNSDITIKVYSADEELGFLDVGVISSYTNFAGEKREYEERRTSIIDEISNKDFNEDYLKDRFFISFQVKNDVKVDLSGIDFFVAKDSKNKSLEIPLTSGTVHSILFNGEGAGSYSFITKEGKNYIVIQLNELKSDMEITIQ</sequence>
<dbReference type="OrthoDB" id="1942812at2"/>
<evidence type="ECO:0000313" key="2">
    <source>
        <dbReference type="EMBL" id="EFW03481.1"/>
    </source>
</evidence>
<organism evidence="2 3">
    <name type="scientific">Coprobacillus cateniformis</name>
    <dbReference type="NCBI Taxonomy" id="100884"/>
    <lineage>
        <taxon>Bacteria</taxon>
        <taxon>Bacillati</taxon>
        <taxon>Bacillota</taxon>
        <taxon>Erysipelotrichia</taxon>
        <taxon>Erysipelotrichales</taxon>
        <taxon>Coprobacillaceae</taxon>
        <taxon>Coprobacillus</taxon>
    </lineage>
</organism>
<dbReference type="eggNOG" id="ENOG503384J">
    <property type="taxonomic scope" value="Bacteria"/>
</dbReference>
<proteinExistence type="predicted"/>
<reference evidence="2 3" key="1">
    <citation type="submission" date="2010-12" db="EMBL/GenBank/DDBJ databases">
        <title>The Genome Sequence of Coprobacillus sp. strain 29_1.</title>
        <authorList>
            <consortium name="The Broad Institute Genome Sequencing Platform"/>
            <person name="Earl A."/>
            <person name="Ward D."/>
            <person name="Feldgarden M."/>
            <person name="Gevers D."/>
            <person name="Daigneault M."/>
            <person name="Sibley C.D."/>
            <person name="White A."/>
            <person name="Strauss J."/>
            <person name="Allen-Vercoe E."/>
            <person name="Young S.K."/>
            <person name="Zeng Q."/>
            <person name="Gargeya S."/>
            <person name="Fitzgerald M."/>
            <person name="Haas B."/>
            <person name="Abouelleil A."/>
            <person name="Alvarado L."/>
            <person name="Arachchi H.M."/>
            <person name="Berlin A."/>
            <person name="Brown A."/>
            <person name="Chapman S.B."/>
            <person name="Chen Z."/>
            <person name="Dunbar C."/>
            <person name="Freedman E."/>
            <person name="Gearin G."/>
            <person name="Gellesch M."/>
            <person name="Goldberg J."/>
            <person name="Griggs A."/>
            <person name="Gujja S."/>
            <person name="Heilman E."/>
            <person name="Heiman D."/>
            <person name="Howarth C."/>
            <person name="Larson L."/>
            <person name="Lui A."/>
            <person name="MacDonald P.J.P."/>
            <person name="Mehta T."/>
            <person name="Montmayeur A."/>
            <person name="Murphy C."/>
            <person name="Neiman D."/>
            <person name="Pearson M."/>
            <person name="Priest M."/>
            <person name="Roberts A."/>
            <person name="Saif S."/>
            <person name="Shea T."/>
            <person name="Shenoy N."/>
            <person name="Sisk P."/>
            <person name="Stolte C."/>
            <person name="Sykes S."/>
            <person name="White J."/>
            <person name="Yandava C."/>
            <person name="Nusbaum C."/>
            <person name="Birren B."/>
        </authorList>
    </citation>
    <scope>NUCLEOTIDE SEQUENCE [LARGE SCALE GENOMIC DNA]</scope>
    <source>
        <strain evidence="2 3">29_1</strain>
    </source>
</reference>
<name>E7GEN0_9FIRM</name>
<keyword evidence="1" id="KW-1133">Transmembrane helix</keyword>
<evidence type="ECO:0000313" key="3">
    <source>
        <dbReference type="Proteomes" id="UP000003157"/>
    </source>
</evidence>
<dbReference type="Proteomes" id="UP000003157">
    <property type="component" value="Unassembled WGS sequence"/>
</dbReference>
<dbReference type="EMBL" id="ADKX01000046">
    <property type="protein sequence ID" value="EFW03481.1"/>
    <property type="molecule type" value="Genomic_DNA"/>
</dbReference>
<dbReference type="HOGENOM" id="CLU_1275899_0_0_9"/>
<dbReference type="GeneID" id="78231558"/>